<comment type="caution">
    <text evidence="3">The sequence shown here is derived from an EMBL/GenBank/DDBJ whole genome shotgun (WGS) entry which is preliminary data.</text>
</comment>
<accession>A0A6V7VDS3</accession>
<evidence type="ECO:0000313" key="4">
    <source>
        <dbReference type="EMBL" id="CAD2201141.1"/>
    </source>
</evidence>
<dbReference type="InterPro" id="IPR014044">
    <property type="entry name" value="CAP_dom"/>
</dbReference>
<dbReference type="CDD" id="cd05380">
    <property type="entry name" value="CAP_euk"/>
    <property type="match status" value="1"/>
</dbReference>
<evidence type="ECO:0000313" key="3">
    <source>
        <dbReference type="EMBL" id="CAD2173129.1"/>
    </source>
</evidence>
<name>A0A6V7VDS3_MELEN</name>
<feature type="chain" id="PRO_5035586554" description="SCP domain-containing protein" evidence="1">
    <location>
        <begin position="25"/>
        <end position="208"/>
    </location>
</feature>
<reference evidence="3 5" key="1">
    <citation type="submission" date="2020-08" db="EMBL/GenBank/DDBJ databases">
        <authorList>
            <person name="Koutsovoulos G."/>
            <person name="Danchin GJ E."/>
        </authorList>
    </citation>
    <scope>NUCLEOTIDE SEQUENCE [LARGE SCALE GENOMIC DNA]</scope>
</reference>
<sequence length="208" mass="23475">MYFLSFLLITVIISQNNLINPIHALSAGDQKFIQDTHNWRRSQLAGGKTHNMTGFLPTAKNMWTILYCPTCEASAQARSDMCLVANNETEIGCFLGWNETYTVKAFKTCLDNWWTEAIEYGVPMNLVMTTTGRYPIRFSQMAWANTLRVGCGITYCPNSMYPTHVFCKYNLPGNNVNEKIYEPGPVCSGCPIDINGQLKCQYGLCTEF</sequence>
<dbReference type="SUPFAM" id="SSF55797">
    <property type="entry name" value="PR-1-like"/>
    <property type="match status" value="1"/>
</dbReference>
<feature type="signal peptide" evidence="1">
    <location>
        <begin position="1"/>
        <end position="24"/>
    </location>
</feature>
<dbReference type="InterPro" id="IPR035940">
    <property type="entry name" value="CAP_sf"/>
</dbReference>
<dbReference type="OrthoDB" id="5874910at2759"/>
<dbReference type="AlphaFoldDB" id="A0A6V7VDS3"/>
<dbReference type="Pfam" id="PF00188">
    <property type="entry name" value="CAP"/>
    <property type="match status" value="1"/>
</dbReference>
<dbReference type="InterPro" id="IPR001283">
    <property type="entry name" value="CRISP-related"/>
</dbReference>
<gene>
    <name evidence="3" type="ORF">MENT_LOCUS24719</name>
    <name evidence="4" type="ORF">MENT_LOCUS54669</name>
</gene>
<evidence type="ECO:0000256" key="1">
    <source>
        <dbReference type="SAM" id="SignalP"/>
    </source>
</evidence>
<evidence type="ECO:0000259" key="2">
    <source>
        <dbReference type="SMART" id="SM00198"/>
    </source>
</evidence>
<protein>
    <recommendedName>
        <fullName evidence="2">SCP domain-containing protein</fullName>
    </recommendedName>
</protein>
<dbReference type="PANTHER" id="PTHR10334">
    <property type="entry name" value="CYSTEINE-RICH SECRETORY PROTEIN-RELATED"/>
    <property type="match status" value="1"/>
</dbReference>
<proteinExistence type="predicted"/>
<feature type="domain" description="SCP" evidence="2">
    <location>
        <begin position="28"/>
        <end position="177"/>
    </location>
</feature>
<evidence type="ECO:0000313" key="5">
    <source>
        <dbReference type="Proteomes" id="UP000580250"/>
    </source>
</evidence>
<dbReference type="EMBL" id="CAJEWN010000213">
    <property type="protein sequence ID" value="CAD2173129.1"/>
    <property type="molecule type" value="Genomic_DNA"/>
</dbReference>
<dbReference type="SMART" id="SM00198">
    <property type="entry name" value="SCP"/>
    <property type="match status" value="1"/>
</dbReference>
<dbReference type="EMBL" id="CAJEWN010001961">
    <property type="protein sequence ID" value="CAD2201141.1"/>
    <property type="molecule type" value="Genomic_DNA"/>
</dbReference>
<keyword evidence="1" id="KW-0732">Signal</keyword>
<dbReference type="Gene3D" id="3.40.33.10">
    <property type="entry name" value="CAP"/>
    <property type="match status" value="1"/>
</dbReference>
<organism evidence="3 5">
    <name type="scientific">Meloidogyne enterolobii</name>
    <name type="common">Root-knot nematode worm</name>
    <name type="synonym">Meloidogyne mayaguensis</name>
    <dbReference type="NCBI Taxonomy" id="390850"/>
    <lineage>
        <taxon>Eukaryota</taxon>
        <taxon>Metazoa</taxon>
        <taxon>Ecdysozoa</taxon>
        <taxon>Nematoda</taxon>
        <taxon>Chromadorea</taxon>
        <taxon>Rhabditida</taxon>
        <taxon>Tylenchina</taxon>
        <taxon>Tylenchomorpha</taxon>
        <taxon>Tylenchoidea</taxon>
        <taxon>Meloidogynidae</taxon>
        <taxon>Meloidogyninae</taxon>
        <taxon>Meloidogyne</taxon>
    </lineage>
</organism>
<dbReference type="Proteomes" id="UP000580250">
    <property type="component" value="Unassembled WGS sequence"/>
</dbReference>